<dbReference type="PANTHER" id="PTHR18964">
    <property type="entry name" value="ROK (REPRESSOR, ORF, KINASE) FAMILY"/>
    <property type="match status" value="1"/>
</dbReference>
<dbReference type="GO" id="GO:0016301">
    <property type="term" value="F:kinase activity"/>
    <property type="evidence" value="ECO:0007669"/>
    <property type="project" value="UniProtKB-KW"/>
</dbReference>
<protein>
    <submittedName>
        <fullName evidence="2">Glucokinase</fullName>
    </submittedName>
</protein>
<accession>A0A2T0XHB9</accession>
<gene>
    <name evidence="2" type="ORF">DFO77_11243</name>
</gene>
<dbReference type="EMBL" id="QPIZ01000012">
    <property type="protein sequence ID" value="RCW33879.1"/>
    <property type="molecule type" value="Genomic_DNA"/>
</dbReference>
<dbReference type="Proteomes" id="UP000252733">
    <property type="component" value="Unassembled WGS sequence"/>
</dbReference>
<dbReference type="PANTHER" id="PTHR18964:SF149">
    <property type="entry name" value="BIFUNCTIONAL UDP-N-ACETYLGLUCOSAMINE 2-EPIMERASE_N-ACETYLMANNOSAMINE KINASE"/>
    <property type="match status" value="1"/>
</dbReference>
<dbReference type="InterPro" id="IPR000600">
    <property type="entry name" value="ROK"/>
</dbReference>
<comment type="caution">
    <text evidence="2">The sequence shown here is derived from an EMBL/GenBank/DDBJ whole genome shotgun (WGS) entry which is preliminary data.</text>
</comment>
<dbReference type="AlphaFoldDB" id="A0A2T0XHB9"/>
<keyword evidence="2" id="KW-0418">Kinase</keyword>
<evidence type="ECO:0000313" key="3">
    <source>
        <dbReference type="Proteomes" id="UP000252733"/>
    </source>
</evidence>
<proteinExistence type="inferred from homology"/>
<keyword evidence="3" id="KW-1185">Reference proteome</keyword>
<organism evidence="2 3">
    <name type="scientific">Marinilabilia salmonicolor</name>
    <dbReference type="NCBI Taxonomy" id="989"/>
    <lineage>
        <taxon>Bacteria</taxon>
        <taxon>Pseudomonadati</taxon>
        <taxon>Bacteroidota</taxon>
        <taxon>Bacteroidia</taxon>
        <taxon>Marinilabiliales</taxon>
        <taxon>Marinilabiliaceae</taxon>
        <taxon>Marinilabilia</taxon>
    </lineage>
</organism>
<dbReference type="Gene3D" id="3.30.420.40">
    <property type="match status" value="2"/>
</dbReference>
<evidence type="ECO:0000313" key="2">
    <source>
        <dbReference type="EMBL" id="RCW33879.1"/>
    </source>
</evidence>
<evidence type="ECO:0000256" key="1">
    <source>
        <dbReference type="ARBA" id="ARBA00006479"/>
    </source>
</evidence>
<reference evidence="2 3" key="1">
    <citation type="submission" date="2018-07" db="EMBL/GenBank/DDBJ databases">
        <title>Freshwater and sediment microbial communities from various areas in North America, analyzing microbe dynamics in response to fracking.</title>
        <authorList>
            <person name="Lamendella R."/>
        </authorList>
    </citation>
    <scope>NUCLEOTIDE SEQUENCE [LARGE SCALE GENOMIC DNA]</scope>
    <source>
        <strain evidence="2 3">160A</strain>
    </source>
</reference>
<keyword evidence="2" id="KW-0808">Transferase</keyword>
<dbReference type="PROSITE" id="PS01125">
    <property type="entry name" value="ROK"/>
    <property type="match status" value="1"/>
</dbReference>
<sequence>MKKIAIGIDIGGTNTVIGAVDQEGNVMVNRTIDTPKHGDFDKYMADLSSEIKELINSLKLMNEETEILGIGLGAPNGNYYNGTIEYAPNLSFKGVVHLVDGLKKHFPDSYAIALTNDANAAAIGEMVYGGAKEMKNFVMYTLGTGVGSGIIVNGDLVYGHDGFAGECGHTTLIPGGRVCGCGSLGHLEAYCSAPGMKRTAFELIAQYNAEDSLLADKSYKELTSKMIYEAAEKGDKIALEVFQKTGDYLGQGLADTVHHLAPEAIFLFGGPTAAGDYIFKPTYESMNRHLLPIFKDKIKILPSKLKLGDAAIVGASALVWKELEK</sequence>
<dbReference type="Pfam" id="PF00480">
    <property type="entry name" value="ROK"/>
    <property type="match status" value="1"/>
</dbReference>
<dbReference type="RefSeq" id="WP_106153516.1">
    <property type="nucleotide sequence ID" value="NZ_PVTS01000010.1"/>
</dbReference>
<comment type="similarity">
    <text evidence="1">Belongs to the ROK (NagC/XylR) family.</text>
</comment>
<dbReference type="InterPro" id="IPR049874">
    <property type="entry name" value="ROK_cs"/>
</dbReference>
<dbReference type="OrthoDB" id="9810372at2"/>
<dbReference type="InterPro" id="IPR043129">
    <property type="entry name" value="ATPase_NBD"/>
</dbReference>
<dbReference type="SUPFAM" id="SSF53067">
    <property type="entry name" value="Actin-like ATPase domain"/>
    <property type="match status" value="1"/>
</dbReference>
<dbReference type="STRING" id="1168289.GCA_000259075_01111"/>
<name>A0A2T0XHB9_9BACT</name>